<dbReference type="InterPro" id="IPR004358">
    <property type="entry name" value="Sig_transdc_His_kin-like_C"/>
</dbReference>
<dbReference type="InterPro" id="IPR050640">
    <property type="entry name" value="Bact_2-comp_sensor_kinase"/>
</dbReference>
<dbReference type="EC" id="2.7.13.3" evidence="2"/>
<dbReference type="PROSITE" id="PS50109">
    <property type="entry name" value="HIS_KIN"/>
    <property type="match status" value="1"/>
</dbReference>
<keyword evidence="3" id="KW-0812">Transmembrane</keyword>
<dbReference type="Proteomes" id="UP001597264">
    <property type="component" value="Unassembled WGS sequence"/>
</dbReference>
<dbReference type="PRINTS" id="PR00344">
    <property type="entry name" value="BCTRLSENSOR"/>
</dbReference>
<dbReference type="Gene3D" id="3.30.565.10">
    <property type="entry name" value="Histidine kinase-like ATPase, C-terminal domain"/>
    <property type="match status" value="1"/>
</dbReference>
<dbReference type="InterPro" id="IPR005467">
    <property type="entry name" value="His_kinase_dom"/>
</dbReference>
<keyword evidence="3" id="KW-1133">Transmembrane helix</keyword>
<protein>
    <recommendedName>
        <fullName evidence="2">histidine kinase</fullName>
        <ecNumber evidence="2">2.7.13.3</ecNumber>
    </recommendedName>
</protein>
<dbReference type="InterPro" id="IPR036890">
    <property type="entry name" value="HATPase_C_sf"/>
</dbReference>
<evidence type="ECO:0000313" key="6">
    <source>
        <dbReference type="Proteomes" id="UP001597264"/>
    </source>
</evidence>
<proteinExistence type="predicted"/>
<dbReference type="SUPFAM" id="SSF55874">
    <property type="entry name" value="ATPase domain of HSP90 chaperone/DNA topoisomerase II/histidine kinase"/>
    <property type="match status" value="1"/>
</dbReference>
<keyword evidence="3" id="KW-0472">Membrane</keyword>
<accession>A0ABW3U7F4</accession>
<comment type="catalytic activity">
    <reaction evidence="1">
        <text>ATP + protein L-histidine = ADP + protein N-phospho-L-histidine.</text>
        <dbReference type="EC" id="2.7.13.3"/>
    </reaction>
</comment>
<feature type="transmembrane region" description="Helical" evidence="3">
    <location>
        <begin position="83"/>
        <end position="109"/>
    </location>
</feature>
<reference evidence="6" key="1">
    <citation type="journal article" date="2019" name="Int. J. Syst. Evol. Microbiol.">
        <title>The Global Catalogue of Microorganisms (GCM) 10K type strain sequencing project: providing services to taxonomists for standard genome sequencing and annotation.</title>
        <authorList>
            <consortium name="The Broad Institute Genomics Platform"/>
            <consortium name="The Broad Institute Genome Sequencing Center for Infectious Disease"/>
            <person name="Wu L."/>
            <person name="Ma J."/>
        </authorList>
    </citation>
    <scope>NUCLEOTIDE SEQUENCE [LARGE SCALE GENOMIC DNA]</scope>
    <source>
        <strain evidence="6">CCUG 54356</strain>
    </source>
</reference>
<dbReference type="Pfam" id="PF02518">
    <property type="entry name" value="HATPase_c"/>
    <property type="match status" value="1"/>
</dbReference>
<evidence type="ECO:0000256" key="3">
    <source>
        <dbReference type="SAM" id="Phobius"/>
    </source>
</evidence>
<dbReference type="RefSeq" id="WP_230436402.1">
    <property type="nucleotide sequence ID" value="NZ_CP087715.1"/>
</dbReference>
<dbReference type="PANTHER" id="PTHR34220">
    <property type="entry name" value="SENSOR HISTIDINE KINASE YPDA"/>
    <property type="match status" value="1"/>
</dbReference>
<organism evidence="5 6">
    <name type="scientific">Microbulbifer celer</name>
    <dbReference type="NCBI Taxonomy" id="435905"/>
    <lineage>
        <taxon>Bacteria</taxon>
        <taxon>Pseudomonadati</taxon>
        <taxon>Pseudomonadota</taxon>
        <taxon>Gammaproteobacteria</taxon>
        <taxon>Cellvibrionales</taxon>
        <taxon>Microbulbiferaceae</taxon>
        <taxon>Microbulbifer</taxon>
    </lineage>
</organism>
<dbReference type="InterPro" id="IPR003594">
    <property type="entry name" value="HATPase_dom"/>
</dbReference>
<dbReference type="GO" id="GO:0004673">
    <property type="term" value="F:protein histidine kinase activity"/>
    <property type="evidence" value="ECO:0007669"/>
    <property type="project" value="UniProtKB-EC"/>
</dbReference>
<keyword evidence="5" id="KW-0418">Kinase</keyword>
<keyword evidence="5" id="KW-0808">Transferase</keyword>
<feature type="transmembrane region" description="Helical" evidence="3">
    <location>
        <begin position="121"/>
        <end position="142"/>
    </location>
</feature>
<feature type="transmembrane region" description="Helical" evidence="3">
    <location>
        <begin position="50"/>
        <end position="71"/>
    </location>
</feature>
<feature type="transmembrane region" description="Helical" evidence="3">
    <location>
        <begin position="21"/>
        <end position="44"/>
    </location>
</feature>
<comment type="caution">
    <text evidence="5">The sequence shown here is derived from an EMBL/GenBank/DDBJ whole genome shotgun (WGS) entry which is preliminary data.</text>
</comment>
<dbReference type="SMART" id="SM00387">
    <property type="entry name" value="HATPase_c"/>
    <property type="match status" value="1"/>
</dbReference>
<dbReference type="PANTHER" id="PTHR34220:SF7">
    <property type="entry name" value="SENSOR HISTIDINE KINASE YPDA"/>
    <property type="match status" value="1"/>
</dbReference>
<evidence type="ECO:0000313" key="5">
    <source>
        <dbReference type="EMBL" id="MFD1215836.1"/>
    </source>
</evidence>
<dbReference type="EMBL" id="JBHTLR010000005">
    <property type="protein sequence ID" value="MFD1215836.1"/>
    <property type="molecule type" value="Genomic_DNA"/>
</dbReference>
<dbReference type="InterPro" id="IPR010559">
    <property type="entry name" value="Sig_transdc_His_kin_internal"/>
</dbReference>
<name>A0ABW3U7F4_9GAMM</name>
<sequence length="362" mass="40611">MGISVFNWLSEKLASQRWQYWALQCSGWGGYTLLTFVGSFFWVANHWLHTGYIAVATASGVALTEVMHRCFQRLWDKPAGNRLFGSLGVVIVAAVVWAGIKFGGSLWLYGKESDEHPAVMAVYWFSYSFLIYMTWTALYYGIKYYQASLLQQEKALKAESIAHQSQLKMLRYQLNPHFLFNTLNAISTLILEQDGKTANSMVTRLSQFLRHSLDNDPMQKVTLAKEVEALKLYLDIERVRFADRLQVNVDLEGEAATALVPSLLLQPLVENAIKYGISQREWGGEIVIKARVFAGELLIEVSDNGPGVPEADLARLGSGSGVGVRNTIERLRALYGSEQKTRFSNRSGGGLSVHLRIPFETE</sequence>
<gene>
    <name evidence="5" type="ORF">ACFQ2X_04435</name>
</gene>
<evidence type="ECO:0000256" key="2">
    <source>
        <dbReference type="ARBA" id="ARBA00012438"/>
    </source>
</evidence>
<feature type="domain" description="Histidine kinase" evidence="4">
    <location>
        <begin position="264"/>
        <end position="361"/>
    </location>
</feature>
<evidence type="ECO:0000256" key="1">
    <source>
        <dbReference type="ARBA" id="ARBA00000085"/>
    </source>
</evidence>
<dbReference type="Pfam" id="PF06580">
    <property type="entry name" value="His_kinase"/>
    <property type="match status" value="1"/>
</dbReference>
<evidence type="ECO:0000259" key="4">
    <source>
        <dbReference type="PROSITE" id="PS50109"/>
    </source>
</evidence>
<keyword evidence="6" id="KW-1185">Reference proteome</keyword>